<evidence type="ECO:0000256" key="1">
    <source>
        <dbReference type="SAM" id="MobiDB-lite"/>
    </source>
</evidence>
<dbReference type="AlphaFoldDB" id="A0A3B6PNN3"/>
<feature type="compositionally biased region" description="Basic and acidic residues" evidence="1">
    <location>
        <begin position="8"/>
        <end position="20"/>
    </location>
</feature>
<protein>
    <submittedName>
        <fullName evidence="2">Uncharacterized protein</fullName>
    </submittedName>
</protein>
<dbReference type="Proteomes" id="UP000019116">
    <property type="component" value="Chromosome 6B"/>
</dbReference>
<dbReference type="OrthoDB" id="590031at2759"/>
<dbReference type="Gramene" id="TraesCS6B03G0709400.1">
    <property type="protein sequence ID" value="TraesCS6B03G0709400.1.CDS1"/>
    <property type="gene ID" value="TraesCS6B03G0709400"/>
</dbReference>
<organism evidence="2">
    <name type="scientific">Triticum aestivum</name>
    <name type="common">Wheat</name>
    <dbReference type="NCBI Taxonomy" id="4565"/>
    <lineage>
        <taxon>Eukaryota</taxon>
        <taxon>Viridiplantae</taxon>
        <taxon>Streptophyta</taxon>
        <taxon>Embryophyta</taxon>
        <taxon>Tracheophyta</taxon>
        <taxon>Spermatophyta</taxon>
        <taxon>Magnoliopsida</taxon>
        <taxon>Liliopsida</taxon>
        <taxon>Poales</taxon>
        <taxon>Poaceae</taxon>
        <taxon>BOP clade</taxon>
        <taxon>Pooideae</taxon>
        <taxon>Triticodae</taxon>
        <taxon>Triticeae</taxon>
        <taxon>Triticinae</taxon>
        <taxon>Triticum</taxon>
    </lineage>
</organism>
<evidence type="ECO:0000313" key="2">
    <source>
        <dbReference type="EnsemblPlants" id="TraesCS6B02G242300.3.cds1"/>
    </source>
</evidence>
<dbReference type="OMA" id="TNSVEWH"/>
<gene>
    <name evidence="2" type="primary">LOC123137368</name>
</gene>
<dbReference type="InterPro" id="IPR012871">
    <property type="entry name" value="DUF1668_ORYSA"/>
</dbReference>
<dbReference type="Gramene" id="TraesNOR6B03G03579310.1">
    <property type="protein sequence ID" value="TraesNOR6B03G03579310.1.CDS1"/>
    <property type="gene ID" value="TraesNOR6B03G03579310"/>
</dbReference>
<dbReference type="PANTHER" id="PTHR33085">
    <property type="entry name" value="OS12G0113100 PROTEIN-RELATED"/>
    <property type="match status" value="1"/>
</dbReference>
<name>A0A3B6PNN3_WHEAT</name>
<dbReference type="EnsemblPlants" id="TraesCS6B02G242300.3">
    <property type="protein sequence ID" value="TraesCS6B02G242300.3.cds1"/>
    <property type="gene ID" value="TraesCS6B02G242300"/>
</dbReference>
<accession>A0A3B6PNN3</accession>
<dbReference type="PaxDb" id="4565-Traes_6BL_220A939E5.1"/>
<dbReference type="PANTHER" id="PTHR33085:SF37">
    <property type="entry name" value="OS12G0139800 PROTEIN"/>
    <property type="match status" value="1"/>
</dbReference>
<keyword evidence="3" id="KW-1185">Reference proteome</keyword>
<dbReference type="Gramene" id="TraesCS6B02G242300.3">
    <property type="protein sequence ID" value="TraesCS6B02G242300.3.cds1"/>
    <property type="gene ID" value="TraesCS6B02G242300"/>
</dbReference>
<dbReference type="Pfam" id="PF07893">
    <property type="entry name" value="DUF1668"/>
    <property type="match status" value="1"/>
</dbReference>
<reference evidence="2" key="2">
    <citation type="submission" date="2018-10" db="UniProtKB">
        <authorList>
            <consortium name="EnsemblPlants"/>
        </authorList>
    </citation>
    <scope>IDENTIFICATION</scope>
</reference>
<feature type="region of interest" description="Disordered" evidence="1">
    <location>
        <begin position="1"/>
        <end position="46"/>
    </location>
</feature>
<evidence type="ECO:0000313" key="3">
    <source>
        <dbReference type="Proteomes" id="UP000019116"/>
    </source>
</evidence>
<sequence length="393" mass="43731">MKRKNKEQRRADGITDRGSDSLETMRPNKKQRLGGGSGSDEETSPYLVVGHGSVSPAFSVFKVEPYTDGGGDTPVSIPRRLARLKCKHNMSFVPLRLKDRRWIVGVGGSSTENYYGPGTIIFDTEKQLVIRGPEPKSIKSHPILLPIDQKIYALSRSPSVKGPLDYLPWFEVLDLSQAQEVDGCLTNCKWSSLQRPPFFPWELTPRQYLCPPRVAVESYVAVGSHILVSVTGRVGTYAFDTKGSKKWVTVDDENNLPFSDGAIPHGGGLFLGLSSTTKAITGYKINIGTRSLSVVEIPVVSNLEDEELVGRSHNFLSLGIDSGFCLVTCWSVDESPYPPYHRAHIRVRTYRTDDFVESEGKCLVVSKQWMQVYKIRDFIRTLDAPCLVGVVYI</sequence>
<proteinExistence type="predicted"/>
<reference evidence="2" key="1">
    <citation type="submission" date="2018-08" db="EMBL/GenBank/DDBJ databases">
        <authorList>
            <person name="Rossello M."/>
        </authorList>
    </citation>
    <scope>NUCLEOTIDE SEQUENCE [LARGE SCALE GENOMIC DNA]</scope>
    <source>
        <strain evidence="2">cv. Chinese Spring</strain>
    </source>
</reference>